<dbReference type="Pfam" id="PF07730">
    <property type="entry name" value="HisKA_3"/>
    <property type="match status" value="1"/>
</dbReference>
<dbReference type="EMBL" id="JBHSBI010000017">
    <property type="protein sequence ID" value="MFC4011788.1"/>
    <property type="molecule type" value="Genomic_DNA"/>
</dbReference>
<keyword evidence="1" id="KW-0808">Transferase</keyword>
<evidence type="ECO:0000256" key="3">
    <source>
        <dbReference type="ARBA" id="ARBA00023012"/>
    </source>
</evidence>
<dbReference type="GO" id="GO:0016301">
    <property type="term" value="F:kinase activity"/>
    <property type="evidence" value="ECO:0007669"/>
    <property type="project" value="UniProtKB-KW"/>
</dbReference>
<evidence type="ECO:0000256" key="4">
    <source>
        <dbReference type="SAM" id="Phobius"/>
    </source>
</evidence>
<evidence type="ECO:0000313" key="6">
    <source>
        <dbReference type="EMBL" id="MFC4011788.1"/>
    </source>
</evidence>
<evidence type="ECO:0000259" key="5">
    <source>
        <dbReference type="Pfam" id="PF07730"/>
    </source>
</evidence>
<comment type="caution">
    <text evidence="6">The sequence shown here is derived from an EMBL/GenBank/DDBJ whole genome shotgun (WGS) entry which is preliminary data.</text>
</comment>
<feature type="domain" description="Signal transduction histidine kinase subgroup 3 dimerisation and phosphoacceptor" evidence="5">
    <location>
        <begin position="197"/>
        <end position="263"/>
    </location>
</feature>
<gene>
    <name evidence="6" type="ORF">ACFOY2_31470</name>
</gene>
<dbReference type="RefSeq" id="WP_379531721.1">
    <property type="nucleotide sequence ID" value="NZ_JBHSBI010000017.1"/>
</dbReference>
<accession>A0ABV8GDA6</accession>
<feature type="transmembrane region" description="Helical" evidence="4">
    <location>
        <begin position="151"/>
        <end position="176"/>
    </location>
</feature>
<proteinExistence type="predicted"/>
<evidence type="ECO:0000256" key="2">
    <source>
        <dbReference type="ARBA" id="ARBA00022777"/>
    </source>
</evidence>
<dbReference type="Gene3D" id="3.30.565.10">
    <property type="entry name" value="Histidine kinase-like ATPase, C-terminal domain"/>
    <property type="match status" value="1"/>
</dbReference>
<feature type="transmembrane region" description="Helical" evidence="4">
    <location>
        <begin position="12"/>
        <end position="34"/>
    </location>
</feature>
<dbReference type="PANTHER" id="PTHR24421">
    <property type="entry name" value="NITRATE/NITRITE SENSOR PROTEIN NARX-RELATED"/>
    <property type="match status" value="1"/>
</dbReference>
<keyword evidence="4" id="KW-1133">Transmembrane helix</keyword>
<dbReference type="CDD" id="cd16917">
    <property type="entry name" value="HATPase_UhpB-NarQ-NarX-like"/>
    <property type="match status" value="1"/>
</dbReference>
<dbReference type="InterPro" id="IPR011712">
    <property type="entry name" value="Sig_transdc_His_kin_sub3_dim/P"/>
</dbReference>
<sequence length="387" mass="42147">MDPIQRMRRATWTMLVGFVFMMWALVTVATVVTYDRGMLNWWRVVPAAIVTLVLTWVLLRMLRAFLDRRHPTREVVVSAVLAVVAAVVGGAEPFGWGITIPTWLSIATLEIPRRRAVAMTAATFVVSTGLGALTLLTGTSAWTASGNPGKLVYIVAFNAFLCVLLPPSNRVVMWIWTLAVQAHEGRAAHARLAVAEERLRLARDLHDLVGHQLSAIAVKTELAVRLSDADAAAAKAEMSEVNTLTRKALKELRQAVRGYRELDLSAELNSVKGVLEAAGVRCEVRLPYRELPAGVAPVFAYVVREAATNVLKHSSASFCDVTIRFTDREAELRVRNDGVERRQTADLGSGLVGMSERLAAVGGTVTARPTGDGEFLVHAVVLLPIRG</sequence>
<dbReference type="PANTHER" id="PTHR24421:SF63">
    <property type="entry name" value="SENSOR HISTIDINE KINASE DESK"/>
    <property type="match status" value="1"/>
</dbReference>
<dbReference type="InterPro" id="IPR050482">
    <property type="entry name" value="Sensor_HK_TwoCompSys"/>
</dbReference>
<feature type="transmembrane region" description="Helical" evidence="4">
    <location>
        <begin position="74"/>
        <end position="96"/>
    </location>
</feature>
<feature type="transmembrane region" description="Helical" evidence="4">
    <location>
        <begin position="116"/>
        <end position="139"/>
    </location>
</feature>
<keyword evidence="4" id="KW-0812">Transmembrane</keyword>
<dbReference type="InterPro" id="IPR036890">
    <property type="entry name" value="HATPase_C_sf"/>
</dbReference>
<feature type="transmembrane region" description="Helical" evidence="4">
    <location>
        <begin position="40"/>
        <end position="62"/>
    </location>
</feature>
<evidence type="ECO:0000256" key="1">
    <source>
        <dbReference type="ARBA" id="ARBA00022679"/>
    </source>
</evidence>
<keyword evidence="7" id="KW-1185">Reference proteome</keyword>
<keyword evidence="2 6" id="KW-0418">Kinase</keyword>
<dbReference type="Proteomes" id="UP001595851">
    <property type="component" value="Unassembled WGS sequence"/>
</dbReference>
<organism evidence="6 7">
    <name type="scientific">Nonomuraea purpurea</name>
    <dbReference type="NCBI Taxonomy" id="1849276"/>
    <lineage>
        <taxon>Bacteria</taxon>
        <taxon>Bacillati</taxon>
        <taxon>Actinomycetota</taxon>
        <taxon>Actinomycetes</taxon>
        <taxon>Streptosporangiales</taxon>
        <taxon>Streptosporangiaceae</taxon>
        <taxon>Nonomuraea</taxon>
    </lineage>
</organism>
<keyword evidence="3" id="KW-0902">Two-component regulatory system</keyword>
<name>A0ABV8GDA6_9ACTN</name>
<dbReference type="SUPFAM" id="SSF55874">
    <property type="entry name" value="ATPase domain of HSP90 chaperone/DNA topoisomerase II/histidine kinase"/>
    <property type="match status" value="1"/>
</dbReference>
<evidence type="ECO:0000313" key="7">
    <source>
        <dbReference type="Proteomes" id="UP001595851"/>
    </source>
</evidence>
<keyword evidence="4" id="KW-0472">Membrane</keyword>
<protein>
    <submittedName>
        <fullName evidence="6">Sensor histidine kinase</fullName>
    </submittedName>
</protein>
<dbReference type="Gene3D" id="1.20.5.1930">
    <property type="match status" value="1"/>
</dbReference>
<reference evidence="7" key="1">
    <citation type="journal article" date="2019" name="Int. J. Syst. Evol. Microbiol.">
        <title>The Global Catalogue of Microorganisms (GCM) 10K type strain sequencing project: providing services to taxonomists for standard genome sequencing and annotation.</title>
        <authorList>
            <consortium name="The Broad Institute Genomics Platform"/>
            <consortium name="The Broad Institute Genome Sequencing Center for Infectious Disease"/>
            <person name="Wu L."/>
            <person name="Ma J."/>
        </authorList>
    </citation>
    <scope>NUCLEOTIDE SEQUENCE [LARGE SCALE GENOMIC DNA]</scope>
    <source>
        <strain evidence="7">TBRC 1276</strain>
    </source>
</reference>